<feature type="chain" id="PRO_5014726965" description="Outer membrane protein beta-barrel domain-containing protein" evidence="1">
    <location>
        <begin position="22"/>
        <end position="201"/>
    </location>
</feature>
<protein>
    <recommendedName>
        <fullName evidence="4">Outer membrane protein beta-barrel domain-containing protein</fullName>
    </recommendedName>
</protein>
<dbReference type="Proteomes" id="UP000235826">
    <property type="component" value="Chromosome"/>
</dbReference>
<name>A0A2K9PTU4_9FLAO</name>
<reference evidence="2 3" key="1">
    <citation type="submission" date="2018-01" db="EMBL/GenBank/DDBJ databases">
        <title>Complete genome sequence of Flavivirga eckloniae ECD14 isolated from seaweed Ecklonia cava.</title>
        <authorList>
            <person name="Lee J.H."/>
            <person name="Baik K.S."/>
            <person name="Seong C.N."/>
        </authorList>
    </citation>
    <scope>NUCLEOTIDE SEQUENCE [LARGE SCALE GENOMIC DNA]</scope>
    <source>
        <strain evidence="2 3">ECD14</strain>
    </source>
</reference>
<keyword evidence="1" id="KW-0732">Signal</keyword>
<organism evidence="2 3">
    <name type="scientific">Flavivirga eckloniae</name>
    <dbReference type="NCBI Taxonomy" id="1803846"/>
    <lineage>
        <taxon>Bacteria</taxon>
        <taxon>Pseudomonadati</taxon>
        <taxon>Bacteroidota</taxon>
        <taxon>Flavobacteriia</taxon>
        <taxon>Flavobacteriales</taxon>
        <taxon>Flavobacteriaceae</taxon>
        <taxon>Flavivirga</taxon>
    </lineage>
</organism>
<proteinExistence type="predicted"/>
<feature type="signal peptide" evidence="1">
    <location>
        <begin position="1"/>
        <end position="21"/>
    </location>
</feature>
<dbReference type="Gene3D" id="2.40.160.20">
    <property type="match status" value="1"/>
</dbReference>
<evidence type="ECO:0000313" key="2">
    <source>
        <dbReference type="EMBL" id="AUP79987.1"/>
    </source>
</evidence>
<accession>A0A2K9PTU4</accession>
<dbReference type="EMBL" id="CP025791">
    <property type="protein sequence ID" value="AUP79987.1"/>
    <property type="molecule type" value="Genomic_DNA"/>
</dbReference>
<evidence type="ECO:0008006" key="4">
    <source>
        <dbReference type="Google" id="ProtNLM"/>
    </source>
</evidence>
<dbReference type="SUPFAM" id="SSF56925">
    <property type="entry name" value="OMPA-like"/>
    <property type="match status" value="1"/>
</dbReference>
<dbReference type="OrthoDB" id="1094316at2"/>
<evidence type="ECO:0000256" key="1">
    <source>
        <dbReference type="SAM" id="SignalP"/>
    </source>
</evidence>
<sequence length="201" mass="22575">MKKLIILSCIAVLFINNITSAQGRNLLTANWDINFPNSDLNDFLHNEDVSLAGLSFDYRYFVKENVSVGTYFAWDFFNGSSREISNLENADVSGLKLFYVNYFPFMLNAHYYLNESENIQPYLGGGMGAVRSLQRTEVGSVALENNNWHFGLYPEVGVLIPFSSDGGLSIGAKYNVAFETSDSFTYSYFSINIGITGIFDY</sequence>
<gene>
    <name evidence="2" type="ORF">C1H87_15270</name>
</gene>
<evidence type="ECO:0000313" key="3">
    <source>
        <dbReference type="Proteomes" id="UP000235826"/>
    </source>
</evidence>
<dbReference type="KEGG" id="fek:C1H87_15270"/>
<keyword evidence="3" id="KW-1185">Reference proteome</keyword>
<dbReference type="InterPro" id="IPR011250">
    <property type="entry name" value="OMP/PagP_B-barrel"/>
</dbReference>
<dbReference type="RefSeq" id="WP_102756639.1">
    <property type="nucleotide sequence ID" value="NZ_CP025791.1"/>
</dbReference>
<dbReference type="AlphaFoldDB" id="A0A2K9PTU4"/>